<dbReference type="Pfam" id="PF00078">
    <property type="entry name" value="RVT_1"/>
    <property type="match status" value="1"/>
</dbReference>
<dbReference type="PROSITE" id="PS50878">
    <property type="entry name" value="RT_POL"/>
    <property type="match status" value="1"/>
</dbReference>
<gene>
    <name evidence="2" type="ORF">CU041_07980</name>
</gene>
<name>A0ABX4RBA4_9PROT</name>
<accession>A0ABX4RBA4</accession>
<feature type="domain" description="Reverse transcriptase" evidence="1">
    <location>
        <begin position="56"/>
        <end position="319"/>
    </location>
</feature>
<sequence>MVHFIDNDRIRYEAFCRYNYFPNQKSAFSEIPPSISSRQFTPEVCEEVASLETPRSRKRHGYDLVEYRSTRFNNVPRILSIPHPKPQSELTKHICDNWDKISHIEENENSMVKPELHADRRILVMNYEDPATKRLRNHTSSFANFFRVNSDISNCFNSIYSHSLPWAIVGLTAAKENRNQQEWFNKLDTLQRNTKRQETQGIPIGPATSNIFVELVLNSVDQSLREGGYRFHRYIDDYTCFCHTNENAEGFIRDLSSELSKYRLSLNLSKTKVTPLPHPADDSWVLELHSYLPNRYAQPEGLEEKLSANEVVSYLGKALLLNQTTPDGSVLKYAIHLIIDHVHASSKSEVMLAVLELAFHYPVLIPYVQRLTDEDFTLHFYNAADAIEKIAFENLKKRRSDGVAWPLHILKCAELAPSQKLAEAIVASSDSLAITLLSDFEIDRTSIVNFSKEVAKADNYSKDNYWLLLYQMYIRDELKNPYEDQVFPTIQKHEVNFIPNDTISQSEQICSELETEAVAEMFKGLDLHFPTADE</sequence>
<proteinExistence type="predicted"/>
<dbReference type="CDD" id="cd01646">
    <property type="entry name" value="RT_Bac_retron_I"/>
    <property type="match status" value="1"/>
</dbReference>
<dbReference type="RefSeq" id="WP_101246347.1">
    <property type="nucleotide sequence ID" value="NZ_PGTS01000002.1"/>
</dbReference>
<reference evidence="2 3" key="1">
    <citation type="submission" date="2017-11" db="EMBL/GenBank/DDBJ databases">
        <title>Biodiversity and function of Thalassospira species in the particle-attached aromatic-hydrocarbon-degrading consortia from the surface seawater of the China South Sea.</title>
        <authorList>
            <person name="Dong C."/>
            <person name="Liu R."/>
            <person name="Shao Z."/>
        </authorList>
    </citation>
    <scope>NUCLEOTIDE SEQUENCE [LARGE SCALE GENOMIC DNA]</scope>
    <source>
        <strain evidence="2 3">139Z-12</strain>
    </source>
</reference>
<evidence type="ECO:0000313" key="3">
    <source>
        <dbReference type="Proteomes" id="UP000233365"/>
    </source>
</evidence>
<dbReference type="Proteomes" id="UP000233365">
    <property type="component" value="Unassembled WGS sequence"/>
</dbReference>
<protein>
    <recommendedName>
        <fullName evidence="1">Reverse transcriptase domain-containing protein</fullName>
    </recommendedName>
</protein>
<dbReference type="EMBL" id="PGTS01000002">
    <property type="protein sequence ID" value="PKR51429.1"/>
    <property type="molecule type" value="Genomic_DNA"/>
</dbReference>
<dbReference type="NCBIfam" id="NF041749">
    <property type="entry name" value="Drt4"/>
    <property type="match status" value="1"/>
</dbReference>
<keyword evidence="3" id="KW-1185">Reference proteome</keyword>
<comment type="caution">
    <text evidence="2">The sequence shown here is derived from an EMBL/GenBank/DDBJ whole genome shotgun (WGS) entry which is preliminary data.</text>
</comment>
<dbReference type="InterPro" id="IPR000477">
    <property type="entry name" value="RT_dom"/>
</dbReference>
<organism evidence="2 3">
    <name type="scientific">Thalassospira povalilytica</name>
    <dbReference type="NCBI Taxonomy" id="732237"/>
    <lineage>
        <taxon>Bacteria</taxon>
        <taxon>Pseudomonadati</taxon>
        <taxon>Pseudomonadota</taxon>
        <taxon>Alphaproteobacteria</taxon>
        <taxon>Rhodospirillales</taxon>
        <taxon>Thalassospiraceae</taxon>
        <taxon>Thalassospira</taxon>
    </lineage>
</organism>
<evidence type="ECO:0000313" key="2">
    <source>
        <dbReference type="EMBL" id="PKR51429.1"/>
    </source>
</evidence>
<evidence type="ECO:0000259" key="1">
    <source>
        <dbReference type="PROSITE" id="PS50878"/>
    </source>
</evidence>